<name>A0ABT5E196_9BACT</name>
<keyword evidence="3" id="KW-1185">Reference proteome</keyword>
<dbReference type="InterPro" id="IPR037401">
    <property type="entry name" value="SnoaL-like"/>
</dbReference>
<dbReference type="EMBL" id="JAQNDL010000001">
    <property type="protein sequence ID" value="MDC0718486.1"/>
    <property type="molecule type" value="Genomic_DNA"/>
</dbReference>
<evidence type="ECO:0000259" key="1">
    <source>
        <dbReference type="Pfam" id="PF12680"/>
    </source>
</evidence>
<evidence type="ECO:0000313" key="3">
    <source>
        <dbReference type="Proteomes" id="UP001221686"/>
    </source>
</evidence>
<sequence length="124" mass="13725">MKATKSAKEIVIEFEAAWLLGDYATVRRLLADEVTFAGPFEAVHDADAYVASLERAGERLERMEIRKIFAADDDVAVFCDLVMKAPLPTSFVARWYTVEDGKIRAARVVFDGRPFASAAPPARS</sequence>
<dbReference type="Gene3D" id="3.10.450.50">
    <property type="match status" value="1"/>
</dbReference>
<dbReference type="InterPro" id="IPR032710">
    <property type="entry name" value="NTF2-like_dom_sf"/>
</dbReference>
<dbReference type="Proteomes" id="UP001221686">
    <property type="component" value="Unassembled WGS sequence"/>
</dbReference>
<protein>
    <submittedName>
        <fullName evidence="2">Nuclear transport factor 2 family protein</fullName>
    </submittedName>
</protein>
<gene>
    <name evidence="2" type="ORF">POL25_16370</name>
</gene>
<feature type="domain" description="SnoaL-like" evidence="1">
    <location>
        <begin position="13"/>
        <end position="104"/>
    </location>
</feature>
<reference evidence="2 3" key="1">
    <citation type="submission" date="2022-11" db="EMBL/GenBank/DDBJ databases">
        <title>Minimal conservation of predation-associated metabolite biosynthetic gene clusters underscores biosynthetic potential of Myxococcota including descriptions for ten novel species: Archangium lansinium sp. nov., Myxococcus landrumus sp. nov., Nannocystis bai.</title>
        <authorList>
            <person name="Ahearne A."/>
            <person name="Stevens C."/>
            <person name="Dowd S."/>
        </authorList>
    </citation>
    <scope>NUCLEOTIDE SEQUENCE [LARGE SCALE GENOMIC DNA]</scope>
    <source>
        <strain evidence="2 3">BB15-2</strain>
    </source>
</reference>
<dbReference type="Pfam" id="PF12680">
    <property type="entry name" value="SnoaL_2"/>
    <property type="match status" value="1"/>
</dbReference>
<dbReference type="SUPFAM" id="SSF54427">
    <property type="entry name" value="NTF2-like"/>
    <property type="match status" value="1"/>
</dbReference>
<dbReference type="RefSeq" id="WP_272086965.1">
    <property type="nucleotide sequence ID" value="NZ_JAQNDL010000001.1"/>
</dbReference>
<evidence type="ECO:0000313" key="2">
    <source>
        <dbReference type="EMBL" id="MDC0718486.1"/>
    </source>
</evidence>
<accession>A0ABT5E196</accession>
<organism evidence="2 3">
    <name type="scientific">Nannocystis bainbridge</name>
    <dbReference type="NCBI Taxonomy" id="2995303"/>
    <lineage>
        <taxon>Bacteria</taxon>
        <taxon>Pseudomonadati</taxon>
        <taxon>Myxococcota</taxon>
        <taxon>Polyangia</taxon>
        <taxon>Nannocystales</taxon>
        <taxon>Nannocystaceae</taxon>
        <taxon>Nannocystis</taxon>
    </lineage>
</organism>
<comment type="caution">
    <text evidence="2">The sequence shown here is derived from an EMBL/GenBank/DDBJ whole genome shotgun (WGS) entry which is preliminary data.</text>
</comment>
<proteinExistence type="predicted"/>